<organism evidence="4 5">
    <name type="scientific">Kingella pumchi</name>
    <dbReference type="NCBI Taxonomy" id="2779506"/>
    <lineage>
        <taxon>Bacteria</taxon>
        <taxon>Pseudomonadati</taxon>
        <taxon>Pseudomonadota</taxon>
        <taxon>Betaproteobacteria</taxon>
        <taxon>Neisseriales</taxon>
        <taxon>Neisseriaceae</taxon>
        <taxon>Kingella</taxon>
    </lineage>
</organism>
<dbReference type="InterPro" id="IPR016039">
    <property type="entry name" value="Thiolase-like"/>
</dbReference>
<dbReference type="InterPro" id="IPR013747">
    <property type="entry name" value="ACP_syn_III_C"/>
</dbReference>
<evidence type="ECO:0000313" key="4">
    <source>
        <dbReference type="EMBL" id="MCG6505047.1"/>
    </source>
</evidence>
<dbReference type="RefSeq" id="WP_238748632.1">
    <property type="nucleotide sequence ID" value="NZ_JAKOOW010000077.1"/>
</dbReference>
<accession>A0ABS9NQH4</accession>
<dbReference type="Proteomes" id="UP001298424">
    <property type="component" value="Unassembled WGS sequence"/>
</dbReference>
<feature type="domain" description="Beta-ketoacyl-[acyl-carrier-protein] synthase III C-terminal" evidence="3">
    <location>
        <begin position="285"/>
        <end position="363"/>
    </location>
</feature>
<name>A0ABS9NQH4_9NEIS</name>
<dbReference type="Pfam" id="PF08541">
    <property type="entry name" value="ACP_syn_III_C"/>
    <property type="match status" value="1"/>
</dbReference>
<evidence type="ECO:0000256" key="1">
    <source>
        <dbReference type="ARBA" id="ARBA00022679"/>
    </source>
</evidence>
<evidence type="ECO:0000259" key="3">
    <source>
        <dbReference type="Pfam" id="PF08541"/>
    </source>
</evidence>
<evidence type="ECO:0000256" key="2">
    <source>
        <dbReference type="ARBA" id="ARBA00023315"/>
    </source>
</evidence>
<proteinExistence type="predicted"/>
<sequence length="384" mass="41990">MQPEVYIRKLSAVLPNAPVGNDQMEAVLGMVGGLPSRVRRTILRSNAITSRHYAVDPQTGRATHTNTELAAAAVSALFDESFAAADMQCLSCGTSYPDQILPGHGVMVHGLVANAPPCEVASLSGVCVAGMAAMKYAYQSIRSGEHRHAVAVASECASAVMRGDNFRAEIESRDWENARPEIAFEKDFLRWMLSDGAGAAHLCDSPNPRGISLKIRWIELVSYANEMPVCMYAGGEVRNGRFVGWKEVDAQERERCSMMAVKQDVKLLNENIVAYTVEKALARALAKHGLQAAEVDYFLPHYSSGFFRDKLAAGLANAGFAIPQEKWFTNLAEKGNTGSASIYIILEEFMRRFPLRHGQNILCYIPESGRFSSCFMLLEAVDAG</sequence>
<dbReference type="PANTHER" id="PTHR34069:SF3">
    <property type="entry name" value="ACYL-COA:ACYL-COA ALKYLTRANSFERASE"/>
    <property type="match status" value="1"/>
</dbReference>
<keyword evidence="2" id="KW-0012">Acyltransferase</keyword>
<evidence type="ECO:0000313" key="5">
    <source>
        <dbReference type="Proteomes" id="UP001298424"/>
    </source>
</evidence>
<reference evidence="4 5" key="1">
    <citation type="submission" date="2022-02" db="EMBL/GenBank/DDBJ databases">
        <title>Genome sequence data of Kingella unionensis sp. nov. strain CICC 24913 (CCUG 75125).</title>
        <authorList>
            <person name="Xiao M."/>
        </authorList>
    </citation>
    <scope>NUCLEOTIDE SEQUENCE [LARGE SCALE GENOMIC DNA]</scope>
    <source>
        <strain evidence="4 5">CICC 24913</strain>
    </source>
</reference>
<dbReference type="Gene3D" id="3.40.47.10">
    <property type="match status" value="2"/>
</dbReference>
<protein>
    <submittedName>
        <fullName evidence="4">Beta-ketoacyl-ACP synthase III</fullName>
    </submittedName>
</protein>
<keyword evidence="5" id="KW-1185">Reference proteome</keyword>
<dbReference type="PANTHER" id="PTHR34069">
    <property type="entry name" value="3-OXOACYL-[ACYL-CARRIER-PROTEIN] SYNTHASE 3"/>
    <property type="match status" value="1"/>
</dbReference>
<comment type="caution">
    <text evidence="4">The sequence shown here is derived from an EMBL/GenBank/DDBJ whole genome shotgun (WGS) entry which is preliminary data.</text>
</comment>
<dbReference type="CDD" id="cd00827">
    <property type="entry name" value="init_cond_enzymes"/>
    <property type="match status" value="1"/>
</dbReference>
<gene>
    <name evidence="4" type="ORF">MB824_11170</name>
</gene>
<keyword evidence="1" id="KW-0808">Transferase</keyword>
<dbReference type="EMBL" id="JAKOOW010000077">
    <property type="protein sequence ID" value="MCG6505047.1"/>
    <property type="molecule type" value="Genomic_DNA"/>
</dbReference>
<dbReference type="NCBIfam" id="NF005293">
    <property type="entry name" value="PRK06816.1"/>
    <property type="match status" value="1"/>
</dbReference>
<dbReference type="SUPFAM" id="SSF53901">
    <property type="entry name" value="Thiolase-like"/>
    <property type="match status" value="2"/>
</dbReference>